<evidence type="ECO:0000259" key="1">
    <source>
        <dbReference type="Pfam" id="PF00561"/>
    </source>
</evidence>
<dbReference type="SUPFAM" id="SSF53474">
    <property type="entry name" value="alpha/beta-Hydrolases"/>
    <property type="match status" value="1"/>
</dbReference>
<dbReference type="GO" id="GO:0016691">
    <property type="term" value="F:chloride peroxidase activity"/>
    <property type="evidence" value="ECO:0007669"/>
    <property type="project" value="UniProtKB-EC"/>
</dbReference>
<dbReference type="Gene3D" id="3.40.50.1820">
    <property type="entry name" value="alpha/beta hydrolase"/>
    <property type="match status" value="1"/>
</dbReference>
<dbReference type="Pfam" id="PF00561">
    <property type="entry name" value="Abhydrolase_1"/>
    <property type="match status" value="1"/>
</dbReference>
<dbReference type="InterPro" id="IPR050266">
    <property type="entry name" value="AB_hydrolase_sf"/>
</dbReference>
<reference evidence="2 3" key="1">
    <citation type="submission" date="2019-11" db="EMBL/GenBank/DDBJ databases">
        <authorList>
            <person name="Holert J."/>
        </authorList>
    </citation>
    <scope>NUCLEOTIDE SEQUENCE [LARGE SCALE GENOMIC DNA]</scope>
    <source>
        <strain evidence="2">BC8_1</strain>
    </source>
</reference>
<evidence type="ECO:0000313" key="2">
    <source>
        <dbReference type="EMBL" id="CAA0105760.1"/>
    </source>
</evidence>
<sequence>MVFLHGIGLSGAMYSGLLGGLPQLGFLAVAVDAPGYGRTAPLADGASFHERARFIDRVLVELGIRRAVLIGHSMGGRNVIELSVMRPDRVIAAVLLDAAAGHTFDRVSRRAALRLPTLLAAFARARWDARSGTGYLSGDDSARYRRLKRKVSRQALRNGAELHRTAHAIAHAQESTPMLEQMRALGIPTVVAHGTHDLVMPIESGLDCAHSAEAALYLLPHAHHSWMLPDPRLATEFIEGLVHAELGTAIAAAAAQSCLPECPTAADWHRACLDVDARVLELAREMGPGTERMGPYYGPPMQRAVRVEIAGRTSTRGAS</sequence>
<keyword evidence="2" id="KW-0575">Peroxidase</keyword>
<gene>
    <name evidence="2" type="primary">cpo_3</name>
    <name evidence="2" type="ORF">AELLOGFF_03590</name>
</gene>
<dbReference type="PRINTS" id="PR00111">
    <property type="entry name" value="ABHYDROLASE"/>
</dbReference>
<dbReference type="EC" id="1.11.1.10" evidence="2"/>
<dbReference type="PRINTS" id="PR00412">
    <property type="entry name" value="EPOXHYDRLASE"/>
</dbReference>
<dbReference type="AlphaFoldDB" id="A0A5S9PNV2"/>
<evidence type="ECO:0000313" key="3">
    <source>
        <dbReference type="Proteomes" id="UP000430146"/>
    </source>
</evidence>
<keyword evidence="3" id="KW-1185">Reference proteome</keyword>
<feature type="domain" description="AB hydrolase-1" evidence="1">
    <location>
        <begin position="1"/>
        <end position="225"/>
    </location>
</feature>
<name>A0A5S9PNV2_MYCVN</name>
<organism evidence="2 3">
    <name type="scientific">Mycolicibacterium vanbaalenii</name>
    <name type="common">Mycobacterium vanbaalenii</name>
    <dbReference type="NCBI Taxonomy" id="110539"/>
    <lineage>
        <taxon>Bacteria</taxon>
        <taxon>Bacillati</taxon>
        <taxon>Actinomycetota</taxon>
        <taxon>Actinomycetes</taxon>
        <taxon>Mycobacteriales</taxon>
        <taxon>Mycobacteriaceae</taxon>
        <taxon>Mycolicibacterium</taxon>
    </lineage>
</organism>
<accession>A0A5S9PNV2</accession>
<dbReference type="Proteomes" id="UP000430146">
    <property type="component" value="Unassembled WGS sequence"/>
</dbReference>
<dbReference type="InterPro" id="IPR000073">
    <property type="entry name" value="AB_hydrolase_1"/>
</dbReference>
<dbReference type="GO" id="GO:0016020">
    <property type="term" value="C:membrane"/>
    <property type="evidence" value="ECO:0007669"/>
    <property type="project" value="TreeGrafter"/>
</dbReference>
<dbReference type="InterPro" id="IPR000639">
    <property type="entry name" value="Epox_hydrolase-like"/>
</dbReference>
<dbReference type="PANTHER" id="PTHR43798:SF33">
    <property type="entry name" value="HYDROLASE, PUTATIVE (AFU_ORTHOLOGUE AFUA_2G14860)-RELATED"/>
    <property type="match status" value="1"/>
</dbReference>
<keyword evidence="2" id="KW-0560">Oxidoreductase</keyword>
<dbReference type="EMBL" id="CACSIP010000010">
    <property type="protein sequence ID" value="CAA0105760.1"/>
    <property type="molecule type" value="Genomic_DNA"/>
</dbReference>
<dbReference type="PANTHER" id="PTHR43798">
    <property type="entry name" value="MONOACYLGLYCEROL LIPASE"/>
    <property type="match status" value="1"/>
</dbReference>
<dbReference type="InterPro" id="IPR029058">
    <property type="entry name" value="AB_hydrolase_fold"/>
</dbReference>
<protein>
    <submittedName>
        <fullName evidence="2">Non-heme chloroperoxidase</fullName>
        <ecNumber evidence="2">1.11.1.10</ecNumber>
    </submittedName>
</protein>
<proteinExistence type="predicted"/>